<dbReference type="InterPro" id="IPR007345">
    <property type="entry name" value="Polysacch_pyruvyl_Trfase"/>
</dbReference>
<keyword evidence="3" id="KW-1185">Reference proteome</keyword>
<comment type="caution">
    <text evidence="2">The sequence shown here is derived from an EMBL/GenBank/DDBJ whole genome shotgun (WGS) entry which is preliminary data.</text>
</comment>
<gene>
    <name evidence="2" type="ORF">BZM27_25380</name>
</gene>
<dbReference type="EMBL" id="MWML01000101">
    <property type="protein sequence ID" value="TCG06587.1"/>
    <property type="molecule type" value="Genomic_DNA"/>
</dbReference>
<evidence type="ECO:0000259" key="1">
    <source>
        <dbReference type="Pfam" id="PF04230"/>
    </source>
</evidence>
<evidence type="ECO:0000313" key="2">
    <source>
        <dbReference type="EMBL" id="TCG06587.1"/>
    </source>
</evidence>
<evidence type="ECO:0000313" key="3">
    <source>
        <dbReference type="Proteomes" id="UP000294200"/>
    </source>
</evidence>
<name>A0A4R0XH72_9BURK</name>
<reference evidence="2 3" key="1">
    <citation type="submission" date="2017-02" db="EMBL/GenBank/DDBJ databases">
        <title>Paraburkholderia sophoroidis sp. nov. and Paraburkholderia steynii sp. nov. rhizobial symbionts of the fynbos legume Hypocalyptus sophoroides.</title>
        <authorList>
            <person name="Steenkamp E.T."/>
            <person name="Beukes C.W."/>
            <person name="Van Zyl E."/>
            <person name="Avontuur J."/>
            <person name="Chan W.Y."/>
            <person name="Hassen A."/>
            <person name="Palmer M."/>
            <person name="Mthombeni L."/>
            <person name="Phalane F."/>
            <person name="Sereme K."/>
            <person name="Venter S.N."/>
        </authorList>
    </citation>
    <scope>NUCLEOTIDE SEQUENCE [LARGE SCALE GENOMIC DNA]</scope>
    <source>
        <strain evidence="2 3">HC1.1ba</strain>
    </source>
</reference>
<dbReference type="AlphaFoldDB" id="A0A4R0XH72"/>
<protein>
    <submittedName>
        <fullName evidence="2">Chromosome condensation regulator RCC1</fullName>
    </submittedName>
</protein>
<dbReference type="Pfam" id="PF04230">
    <property type="entry name" value="PS_pyruv_trans"/>
    <property type="match status" value="1"/>
</dbReference>
<accession>A0A4R0XH72</accession>
<sequence length="396" mass="43183">MSAHPLPVVLFGAFDRHNFGDMLFPHVVARMLAGREARFAGLVARDLRAQGGHRVQALRQLHERAVDLLHVGGEILACDAWDAAVMLQSNQDAQRIIASQQHDRSEWAQRVLGTRELAPYVVSNDAWPRARRILFNAIGGVTLDDRADRMRDEVLAKLARADDISVRDIHTQALLAKSGIEARLAPDCAVMVAELFGDTIRAHASRQAVARIREAAPRGYLAVQFSADFGDDATLEQIAAQLDQAAHAHDLAIVFFRAGAAPWHDDLSCLARAAARIRAPSVHLFDSLNIWDICALLAHSHGYIGSSLHGRIVAMAHALPRVNLLHDRDVARPCKQTAFAQTWEDADQPIAVNVSGIAEGIDNALSVDPARLNQTATRLVALCRDAFQTTVSVLAG</sequence>
<organism evidence="2 3">
    <name type="scientific">Paraburkholderia steynii</name>
    <dbReference type="NCBI Taxonomy" id="1245441"/>
    <lineage>
        <taxon>Bacteria</taxon>
        <taxon>Pseudomonadati</taxon>
        <taxon>Pseudomonadota</taxon>
        <taxon>Betaproteobacteria</taxon>
        <taxon>Burkholderiales</taxon>
        <taxon>Burkholderiaceae</taxon>
        <taxon>Paraburkholderia</taxon>
    </lineage>
</organism>
<feature type="domain" description="Polysaccharide pyruvyl transferase" evidence="1">
    <location>
        <begin position="145"/>
        <end position="326"/>
    </location>
</feature>
<proteinExistence type="predicted"/>
<dbReference type="Proteomes" id="UP000294200">
    <property type="component" value="Unassembled WGS sequence"/>
</dbReference>